<sequence>MLPMPRDSNTSYFDGAIEVEGGMLGDVRRNKLTCRMGRPNGGICLMLCMRVQQQEQTGAKQQVTTKNNTEKQQVEEGTVGKQNKGAMAKDMGSKPSTSKQGNTPKSKNKPSKKREK</sequence>
<proteinExistence type="predicted"/>
<feature type="region of interest" description="Disordered" evidence="1">
    <location>
        <begin position="54"/>
        <end position="116"/>
    </location>
</feature>
<dbReference type="Proteomes" id="UP000824120">
    <property type="component" value="Chromosome 5"/>
</dbReference>
<feature type="compositionally biased region" description="Polar residues" evidence="1">
    <location>
        <begin position="54"/>
        <end position="67"/>
    </location>
</feature>
<evidence type="ECO:0000313" key="2">
    <source>
        <dbReference type="EMBL" id="KAG5606096.1"/>
    </source>
</evidence>
<organism evidence="2 3">
    <name type="scientific">Solanum commersonii</name>
    <name type="common">Commerson's wild potato</name>
    <name type="synonym">Commerson's nightshade</name>
    <dbReference type="NCBI Taxonomy" id="4109"/>
    <lineage>
        <taxon>Eukaryota</taxon>
        <taxon>Viridiplantae</taxon>
        <taxon>Streptophyta</taxon>
        <taxon>Embryophyta</taxon>
        <taxon>Tracheophyta</taxon>
        <taxon>Spermatophyta</taxon>
        <taxon>Magnoliopsida</taxon>
        <taxon>eudicotyledons</taxon>
        <taxon>Gunneridae</taxon>
        <taxon>Pentapetalae</taxon>
        <taxon>asterids</taxon>
        <taxon>lamiids</taxon>
        <taxon>Solanales</taxon>
        <taxon>Solanaceae</taxon>
        <taxon>Solanoideae</taxon>
        <taxon>Solaneae</taxon>
        <taxon>Solanum</taxon>
    </lineage>
</organism>
<feature type="compositionally biased region" description="Basic residues" evidence="1">
    <location>
        <begin position="106"/>
        <end position="116"/>
    </location>
</feature>
<protein>
    <submittedName>
        <fullName evidence="2">Uncharacterized protein</fullName>
    </submittedName>
</protein>
<dbReference type="AlphaFoldDB" id="A0A9J5Z2A7"/>
<keyword evidence="3" id="KW-1185">Reference proteome</keyword>
<evidence type="ECO:0000313" key="3">
    <source>
        <dbReference type="Proteomes" id="UP000824120"/>
    </source>
</evidence>
<reference evidence="2 3" key="1">
    <citation type="submission" date="2020-09" db="EMBL/GenBank/DDBJ databases">
        <title>De no assembly of potato wild relative species, Solanum commersonii.</title>
        <authorList>
            <person name="Cho K."/>
        </authorList>
    </citation>
    <scope>NUCLEOTIDE SEQUENCE [LARGE SCALE GENOMIC DNA]</scope>
    <source>
        <strain evidence="2">LZ3.2</strain>
        <tissue evidence="2">Leaf</tissue>
    </source>
</reference>
<accession>A0A9J5Z2A7</accession>
<comment type="caution">
    <text evidence="2">The sequence shown here is derived from an EMBL/GenBank/DDBJ whole genome shotgun (WGS) entry which is preliminary data.</text>
</comment>
<name>A0A9J5Z2A7_SOLCO</name>
<evidence type="ECO:0000256" key="1">
    <source>
        <dbReference type="SAM" id="MobiDB-lite"/>
    </source>
</evidence>
<gene>
    <name evidence="2" type="ORF">H5410_027588</name>
</gene>
<dbReference type="EMBL" id="JACXVP010000005">
    <property type="protein sequence ID" value="KAG5606096.1"/>
    <property type="molecule type" value="Genomic_DNA"/>
</dbReference>